<dbReference type="Proteomes" id="UP000091914">
    <property type="component" value="Unassembled WGS sequence"/>
</dbReference>
<evidence type="ECO:0000259" key="1">
    <source>
        <dbReference type="Pfam" id="PF01243"/>
    </source>
</evidence>
<dbReference type="EMBL" id="LZSX01000080">
    <property type="protein sequence ID" value="OBB81169.1"/>
    <property type="molecule type" value="Genomic_DNA"/>
</dbReference>
<name>A0A1A0VD82_9MYCO</name>
<dbReference type="PANTHER" id="PTHR40660:SF1">
    <property type="entry name" value="5'-PHOSPHATE OXIDASE PUTATIVE DOMAIN-CONTAINING PROTEIN-RELATED"/>
    <property type="match status" value="1"/>
</dbReference>
<evidence type="ECO:0000313" key="2">
    <source>
        <dbReference type="EMBL" id="OBB81169.1"/>
    </source>
</evidence>
<dbReference type="Gene3D" id="2.30.110.10">
    <property type="entry name" value="Electron Transport, Fmn-binding Protein, Chain A"/>
    <property type="match status" value="1"/>
</dbReference>
<proteinExistence type="predicted"/>
<comment type="caution">
    <text evidence="2">The sequence shown here is derived from an EMBL/GenBank/DDBJ whole genome shotgun (WGS) entry which is preliminary data.</text>
</comment>
<evidence type="ECO:0000313" key="3">
    <source>
        <dbReference type="Proteomes" id="UP000091914"/>
    </source>
</evidence>
<dbReference type="AlphaFoldDB" id="A0A1A0VD82"/>
<sequence length="156" mass="17460">MTAITEDMRSIVDSAKLGFVATVCEDGSPNISPKGSILVYDDQHLIFMDMASPNTMANLRRDPRVEVNVVDFRKRRGYRFKGTATFSRAGDAAYEWARQWVLDTHGPEYPCNEAVVIRVDRALPVNSPAYTFGHADEDTLVRSWSEAYRLGGRAPS</sequence>
<organism evidence="2 3">
    <name type="scientific">Mycobacterium colombiense</name>
    <dbReference type="NCBI Taxonomy" id="339268"/>
    <lineage>
        <taxon>Bacteria</taxon>
        <taxon>Bacillati</taxon>
        <taxon>Actinomycetota</taxon>
        <taxon>Actinomycetes</taxon>
        <taxon>Mycobacteriales</taxon>
        <taxon>Mycobacteriaceae</taxon>
        <taxon>Mycobacterium</taxon>
        <taxon>Mycobacterium avium complex (MAC)</taxon>
    </lineage>
</organism>
<feature type="domain" description="Pyridoxamine 5'-phosphate oxidase N-terminal" evidence="1">
    <location>
        <begin position="4"/>
        <end position="99"/>
    </location>
</feature>
<accession>A0A1A0VD82</accession>
<reference evidence="2 3" key="1">
    <citation type="submission" date="2016-06" db="EMBL/GenBank/DDBJ databases">
        <authorList>
            <person name="Kjaerup R.B."/>
            <person name="Dalgaard T.S."/>
            <person name="Juul-Madsen H.R."/>
        </authorList>
    </citation>
    <scope>NUCLEOTIDE SEQUENCE [LARGE SCALE GENOMIC DNA]</scope>
    <source>
        <strain evidence="2 3">852002-51834_SCH5396731</strain>
    </source>
</reference>
<dbReference type="InterPro" id="IPR012349">
    <property type="entry name" value="Split_barrel_FMN-bd"/>
</dbReference>
<dbReference type="Pfam" id="PF01243">
    <property type="entry name" value="PNPOx_N"/>
    <property type="match status" value="1"/>
</dbReference>
<dbReference type="PANTHER" id="PTHR40660">
    <property type="entry name" value="5'-PHOSPHATE OXIDASE PUTATIVE DOMAIN-CONTAINING PROTEIN-RELATED"/>
    <property type="match status" value="1"/>
</dbReference>
<dbReference type="SUPFAM" id="SSF50475">
    <property type="entry name" value="FMN-binding split barrel"/>
    <property type="match status" value="1"/>
</dbReference>
<gene>
    <name evidence="2" type="ORF">A5760_17710</name>
</gene>
<dbReference type="InterPro" id="IPR011576">
    <property type="entry name" value="Pyridox_Oxase_N"/>
</dbReference>
<dbReference type="OrthoDB" id="6196741at2"/>
<protein>
    <submittedName>
        <fullName evidence="2">Pyridoxamine 5'-phosphate oxidase</fullName>
    </submittedName>
</protein>
<dbReference type="RefSeq" id="WP_064883781.1">
    <property type="nucleotide sequence ID" value="NZ_LZSX01000080.1"/>
</dbReference>